<dbReference type="SUPFAM" id="SSF47336">
    <property type="entry name" value="ACP-like"/>
    <property type="match status" value="1"/>
</dbReference>
<dbReference type="InterPro" id="IPR023213">
    <property type="entry name" value="CAT-like_dom_sf"/>
</dbReference>
<dbReference type="PROSITE" id="PS50075">
    <property type="entry name" value="CARRIER"/>
    <property type="match status" value="1"/>
</dbReference>
<dbReference type="Gene3D" id="3.30.559.30">
    <property type="entry name" value="Nonribosomal peptide synthetase, condensation domain"/>
    <property type="match status" value="1"/>
</dbReference>
<dbReference type="Gene3D" id="3.30.300.30">
    <property type="match status" value="1"/>
</dbReference>
<dbReference type="FunFam" id="3.40.50.980:FF:000001">
    <property type="entry name" value="Non-ribosomal peptide synthetase"/>
    <property type="match status" value="1"/>
</dbReference>
<dbReference type="InterPro" id="IPR009081">
    <property type="entry name" value="PP-bd_ACP"/>
</dbReference>
<dbReference type="RefSeq" id="WP_208343840.1">
    <property type="nucleotide sequence ID" value="NZ_CAWQFN010000379.1"/>
</dbReference>
<dbReference type="GO" id="GO:0003824">
    <property type="term" value="F:catalytic activity"/>
    <property type="evidence" value="ECO:0007669"/>
    <property type="project" value="InterPro"/>
</dbReference>
<evidence type="ECO:0000259" key="5">
    <source>
        <dbReference type="PROSITE" id="PS50075"/>
    </source>
</evidence>
<comment type="cofactor">
    <cofactor evidence="1">
        <name>pantetheine 4'-phosphate</name>
        <dbReference type="ChEBI" id="CHEBI:47942"/>
    </cofactor>
</comment>
<evidence type="ECO:0000256" key="2">
    <source>
        <dbReference type="ARBA" id="ARBA00006432"/>
    </source>
</evidence>
<organism evidence="6 7">
    <name type="scientific">Aetokthonos hydrillicola Thurmond2011</name>
    <dbReference type="NCBI Taxonomy" id="2712845"/>
    <lineage>
        <taxon>Bacteria</taxon>
        <taxon>Bacillati</taxon>
        <taxon>Cyanobacteriota</taxon>
        <taxon>Cyanophyceae</taxon>
        <taxon>Nostocales</taxon>
        <taxon>Hapalosiphonaceae</taxon>
        <taxon>Aetokthonos</taxon>
    </lineage>
</organism>
<dbReference type="Proteomes" id="UP000667802">
    <property type="component" value="Unassembled WGS sequence"/>
</dbReference>
<dbReference type="AlphaFoldDB" id="A0AAP5I6F3"/>
<dbReference type="InterPro" id="IPR025110">
    <property type="entry name" value="AMP-bd_C"/>
</dbReference>
<dbReference type="FunFam" id="3.40.50.12780:FF:000012">
    <property type="entry name" value="Non-ribosomal peptide synthetase"/>
    <property type="match status" value="1"/>
</dbReference>
<dbReference type="Pfam" id="PF00501">
    <property type="entry name" value="AMP-binding"/>
    <property type="match status" value="1"/>
</dbReference>
<dbReference type="GO" id="GO:0044550">
    <property type="term" value="P:secondary metabolite biosynthetic process"/>
    <property type="evidence" value="ECO:0007669"/>
    <property type="project" value="UniProtKB-ARBA"/>
</dbReference>
<dbReference type="InterPro" id="IPR036736">
    <property type="entry name" value="ACP-like_sf"/>
</dbReference>
<accession>A0AAP5I6F3</accession>
<reference evidence="7" key="1">
    <citation type="journal article" date="2021" name="Science">
        <title>Hunting the eagle killer: A cyanobacterial neurotoxin causes vacuolar myelinopathy.</title>
        <authorList>
            <person name="Breinlinger S."/>
            <person name="Phillips T.J."/>
            <person name="Haram B.N."/>
            <person name="Mares J."/>
            <person name="Martinez Yerena J.A."/>
            <person name="Hrouzek P."/>
            <person name="Sobotka R."/>
            <person name="Henderson W.M."/>
            <person name="Schmieder P."/>
            <person name="Williams S.M."/>
            <person name="Lauderdale J.D."/>
            <person name="Wilde H.D."/>
            <person name="Gerrin W."/>
            <person name="Kust A."/>
            <person name="Washington J.W."/>
            <person name="Wagner C."/>
            <person name="Geier B."/>
            <person name="Liebeke M."/>
            <person name="Enke H."/>
            <person name="Niedermeyer T.H.J."/>
            <person name="Wilde S.B."/>
        </authorList>
    </citation>
    <scope>NUCLEOTIDE SEQUENCE [LARGE SCALE GENOMIC DNA]</scope>
    <source>
        <strain evidence="7">Thurmond2011</strain>
    </source>
</reference>
<dbReference type="CDD" id="cd19531">
    <property type="entry name" value="LCL_NRPS-like"/>
    <property type="match status" value="1"/>
</dbReference>
<dbReference type="Gene3D" id="2.30.38.10">
    <property type="entry name" value="Luciferase, Domain 3"/>
    <property type="match status" value="1"/>
</dbReference>
<dbReference type="Gene3D" id="3.40.50.980">
    <property type="match status" value="2"/>
</dbReference>
<dbReference type="Pfam" id="PF00668">
    <property type="entry name" value="Condensation"/>
    <property type="match status" value="1"/>
</dbReference>
<dbReference type="GO" id="GO:0008610">
    <property type="term" value="P:lipid biosynthetic process"/>
    <property type="evidence" value="ECO:0007669"/>
    <property type="project" value="UniProtKB-ARBA"/>
</dbReference>
<dbReference type="EMBL" id="JAALHA020000005">
    <property type="protein sequence ID" value="MDR9895589.1"/>
    <property type="molecule type" value="Genomic_DNA"/>
</dbReference>
<protein>
    <submittedName>
        <fullName evidence="6">Non-ribosomal peptide synthetase</fullName>
    </submittedName>
</protein>
<name>A0AAP5I6F3_9CYAN</name>
<gene>
    <name evidence="6" type="ORF">G7B40_013570</name>
</gene>
<evidence type="ECO:0000256" key="4">
    <source>
        <dbReference type="ARBA" id="ARBA00022553"/>
    </source>
</evidence>
<dbReference type="Gene3D" id="3.30.559.10">
    <property type="entry name" value="Chloramphenicol acetyltransferase-like domain"/>
    <property type="match status" value="1"/>
</dbReference>
<dbReference type="CDD" id="cd17652">
    <property type="entry name" value="A_NRPS_CmdD_like"/>
    <property type="match status" value="1"/>
</dbReference>
<dbReference type="FunFam" id="2.30.38.10:FF:000001">
    <property type="entry name" value="Non-ribosomal peptide synthetase PvdI"/>
    <property type="match status" value="1"/>
</dbReference>
<dbReference type="FunFam" id="1.10.1200.10:FF:000005">
    <property type="entry name" value="Nonribosomal peptide synthetase 1"/>
    <property type="match status" value="1"/>
</dbReference>
<dbReference type="SUPFAM" id="SSF56801">
    <property type="entry name" value="Acetyl-CoA synthetase-like"/>
    <property type="match status" value="1"/>
</dbReference>
<dbReference type="GO" id="GO:0031177">
    <property type="term" value="F:phosphopantetheine binding"/>
    <property type="evidence" value="ECO:0007669"/>
    <property type="project" value="TreeGrafter"/>
</dbReference>
<dbReference type="InterPro" id="IPR010071">
    <property type="entry name" value="AA_adenyl_dom"/>
</dbReference>
<comment type="caution">
    <text evidence="6">The sequence shown here is derived from an EMBL/GenBank/DDBJ whole genome shotgun (WGS) entry which is preliminary data.</text>
</comment>
<evidence type="ECO:0000313" key="6">
    <source>
        <dbReference type="EMBL" id="MDR9895589.1"/>
    </source>
</evidence>
<keyword evidence="3" id="KW-0596">Phosphopantetheine</keyword>
<dbReference type="Gene3D" id="1.10.1200.10">
    <property type="entry name" value="ACP-like"/>
    <property type="match status" value="1"/>
</dbReference>
<sequence length="1120" mass="125637">MDEFKARLAQLSPEKQKLLLQQLQKKNQYRFEERILPQQRNNSANSFTLSYPQQRLFVLEQLIPGNLAYNSPLLLRLNGKVNVTALKLSLNEMARRHEILRTTFHLQNGTPIQAIAPSLDVAVPVVDFRHLPPVQQEVEIKRLFQQEILTPFNISQLPLWRTKLLQIKEEEYALLLTIHHIIFDGWSVGVLIGEVGSLYEAVLDQKLASLPELPIQYVDYALWQKQKIQGEFLNSQLDYWKQQLAGISSLQLPTDCPFSSVQNTEGGGVLTLEFPETLSHALKQLSHREQTTLNMTMLAAFFALLGRYTQQDDVAVGSVIANRNHREVESLIGFFVNTLVLRSDLSDNPPFSELLKRVRKTTLEAYEHREMPFDLLVEKLQPERDLSRNPLVQVGFAFQNAPTPVSQFGTITVHSIDVELSHARFDLELHLWEGTKGLEGAFVYKTSLFDAGTIARLAAHFQRLLEGIVTDPTTRIQSLPLLTDGEFDQILVEWNNTNGDYTQQCFHEIFEAQVEKNPNSLAVVFADQKLTYYQLNEKSNQIAHYLGKQGVKPEVMVGLCMERSPEMIAGIIGILKAGGSYVPLDPSYPEERLRFILADTKAPVLLLAEKSLTIFSGYEGLIVRIDRDWDQIAQENSTNPNSGVSQINLAYTIYTSGSTGIPKGVTVSHQGLSNLIAAQKQTFDIQQQDSILQFASLNFDASIFEIVMALSSGATLVLGSQNSLMPGPPLVETIQKHSVAIAVLTPSTLSTLPPADLPNIKKIIVAGEACRADLVAQWSHGRHFFNAYGPTEATVWATVAKCQDSHEAPPIGNPIKNTRIYILDAQLQPVPVGVAGELCIAGVGLARGYLNRPDLSAEKFMPNPFSKEPGERIYRTGDLARWLPDGNIQFLGRIDQQVKLRGFRIELGEIEAVISQYPNVREAVVIAQDDGVDNKRLVAYVISDQTQVIGVSELRSFLKDKLPNYMVPSAFVFLEAMPLTHTGKVNRKALPPPADFDSSSSPTYVAPNSEVEQKIAAIWQQALNLEKVGIHDNFFDLGGHSLLILQVHSQLQEIFGHNLSIAEMFQYPTIYSLYKHLNQEKSLEIFDSPTPLTIQNTYKPKDLLQQQRQLRQNHRSRNKQ</sequence>
<feature type="domain" description="Carrier" evidence="5">
    <location>
        <begin position="1006"/>
        <end position="1081"/>
    </location>
</feature>
<evidence type="ECO:0000256" key="3">
    <source>
        <dbReference type="ARBA" id="ARBA00022450"/>
    </source>
</evidence>
<dbReference type="GO" id="GO:0043041">
    <property type="term" value="P:amino acid activation for nonribosomal peptide biosynthetic process"/>
    <property type="evidence" value="ECO:0007669"/>
    <property type="project" value="TreeGrafter"/>
</dbReference>
<proteinExistence type="inferred from homology"/>
<evidence type="ECO:0000313" key="7">
    <source>
        <dbReference type="Proteomes" id="UP000667802"/>
    </source>
</evidence>
<dbReference type="InterPro" id="IPR000873">
    <property type="entry name" value="AMP-dep_synth/lig_dom"/>
</dbReference>
<dbReference type="Pfam" id="PF00550">
    <property type="entry name" value="PP-binding"/>
    <property type="match status" value="1"/>
</dbReference>
<dbReference type="GO" id="GO:0005829">
    <property type="term" value="C:cytosol"/>
    <property type="evidence" value="ECO:0007669"/>
    <property type="project" value="TreeGrafter"/>
</dbReference>
<dbReference type="InterPro" id="IPR045851">
    <property type="entry name" value="AMP-bd_C_sf"/>
</dbReference>
<evidence type="ECO:0000256" key="1">
    <source>
        <dbReference type="ARBA" id="ARBA00001957"/>
    </source>
</evidence>
<dbReference type="Pfam" id="PF13193">
    <property type="entry name" value="AMP-binding_C"/>
    <property type="match status" value="1"/>
</dbReference>
<dbReference type="FunFam" id="3.30.300.30:FF:000010">
    <property type="entry name" value="Enterobactin synthetase component F"/>
    <property type="match status" value="1"/>
</dbReference>
<keyword evidence="7" id="KW-1185">Reference proteome</keyword>
<dbReference type="SUPFAM" id="SSF52777">
    <property type="entry name" value="CoA-dependent acyltransferases"/>
    <property type="match status" value="2"/>
</dbReference>
<comment type="similarity">
    <text evidence="2">Belongs to the ATP-dependent AMP-binding enzyme family.</text>
</comment>
<dbReference type="InterPro" id="IPR001242">
    <property type="entry name" value="Condensation_dom"/>
</dbReference>
<dbReference type="PANTHER" id="PTHR45527:SF1">
    <property type="entry name" value="FATTY ACID SYNTHASE"/>
    <property type="match status" value="1"/>
</dbReference>
<keyword evidence="4" id="KW-0597">Phosphoprotein</keyword>
<dbReference type="PANTHER" id="PTHR45527">
    <property type="entry name" value="NONRIBOSOMAL PEPTIDE SYNTHETASE"/>
    <property type="match status" value="1"/>
</dbReference>
<dbReference type="NCBIfam" id="TIGR01733">
    <property type="entry name" value="AA-adenyl-dom"/>
    <property type="match status" value="1"/>
</dbReference>